<name>A0AAV5V511_9BILA</name>
<feature type="transmembrane region" description="Helical" evidence="5">
    <location>
        <begin position="289"/>
        <end position="312"/>
    </location>
</feature>
<dbReference type="PANTHER" id="PTHR23510">
    <property type="entry name" value="INNER MEMBRANE TRANSPORT PROTEIN YAJR"/>
    <property type="match status" value="1"/>
</dbReference>
<keyword evidence="4 5" id="KW-0472">Membrane</keyword>
<dbReference type="PANTHER" id="PTHR23510:SF25">
    <property type="entry name" value="MFS DOMAIN-CONTAINING PROTEIN"/>
    <property type="match status" value="1"/>
</dbReference>
<reference evidence="6" key="1">
    <citation type="submission" date="2023-10" db="EMBL/GenBank/DDBJ databases">
        <title>Genome assembly of Pristionchus species.</title>
        <authorList>
            <person name="Yoshida K."/>
            <person name="Sommer R.J."/>
        </authorList>
    </citation>
    <scope>NUCLEOTIDE SEQUENCE</scope>
    <source>
        <strain evidence="6">RS5133</strain>
    </source>
</reference>
<comment type="subcellular location">
    <subcellularLocation>
        <location evidence="1">Membrane</location>
        <topology evidence="1">Multi-pass membrane protein</topology>
    </subcellularLocation>
</comment>
<feature type="transmembrane region" description="Helical" evidence="5">
    <location>
        <begin position="378"/>
        <end position="402"/>
    </location>
</feature>
<dbReference type="Pfam" id="PF07690">
    <property type="entry name" value="MFS_1"/>
    <property type="match status" value="1"/>
</dbReference>
<feature type="transmembrane region" description="Helical" evidence="5">
    <location>
        <begin position="64"/>
        <end position="85"/>
    </location>
</feature>
<gene>
    <name evidence="6" type="ORF">PFISCL1PPCAC_4674</name>
</gene>
<evidence type="ECO:0000313" key="6">
    <source>
        <dbReference type="EMBL" id="GMT13377.1"/>
    </source>
</evidence>
<proteinExistence type="predicted"/>
<feature type="transmembrane region" description="Helical" evidence="5">
    <location>
        <begin position="97"/>
        <end position="117"/>
    </location>
</feature>
<dbReference type="InterPro" id="IPR051068">
    <property type="entry name" value="MFS_Domain-Containing_Protein"/>
</dbReference>
<feature type="transmembrane region" description="Helical" evidence="5">
    <location>
        <begin position="253"/>
        <end position="277"/>
    </location>
</feature>
<accession>A0AAV5V511</accession>
<sequence length="473" mass="52622">DHNNEEKDRLREEKEENEEPPTQWRLIIICAVIHFFITTVLQTLSVVAYLYIKKIDPSISPVYAGLHLASTKFGHAIGTVAFAVYAYSYKCFKKPLLIGRVISIISISLYLGIMLFPEGSRRFVFLLCFLTQSIAEGSLIVMRSYIPRVSTEKDRHAAYGIVSGAMMMSILAGPGIQMSVGLLPDVQLFSWLELRGFTYPIWIALFFCILAAVLISIKMEDPAPLKEENELANGSFAASMATALEQLSSMDKVAVGFIFFEKIVCSVSFSALLSVFAPYIEATLNSNNFVIYVAGSQGVVGLISILTVFFFIFSPILKSGRCSLLLFFSLSCYFFMYLYSFPWSPISEPVTVMSPENPYGCNTTQLAWCATQSHVKTWYWLPVVTPLFAMAVPTSMISLDTVYSKLLGDIDQNIMQGAVVLVDDIASSVAPIVTMKIYTSYGPDAFWLLLAGAALVGFFAWVMMIPKMRKLKL</sequence>
<keyword evidence="2 5" id="KW-0812">Transmembrane</keyword>
<feature type="transmembrane region" description="Helical" evidence="5">
    <location>
        <begin position="157"/>
        <end position="177"/>
    </location>
</feature>
<dbReference type="SUPFAM" id="SSF103473">
    <property type="entry name" value="MFS general substrate transporter"/>
    <property type="match status" value="1"/>
</dbReference>
<comment type="caution">
    <text evidence="6">The sequence shown here is derived from an EMBL/GenBank/DDBJ whole genome shotgun (WGS) entry which is preliminary data.</text>
</comment>
<dbReference type="Proteomes" id="UP001432322">
    <property type="component" value="Unassembled WGS sequence"/>
</dbReference>
<feature type="transmembrane region" description="Helical" evidence="5">
    <location>
        <begin position="197"/>
        <end position="217"/>
    </location>
</feature>
<dbReference type="EMBL" id="BTSY01000002">
    <property type="protein sequence ID" value="GMT13377.1"/>
    <property type="molecule type" value="Genomic_DNA"/>
</dbReference>
<dbReference type="GO" id="GO:0022857">
    <property type="term" value="F:transmembrane transporter activity"/>
    <property type="evidence" value="ECO:0007669"/>
    <property type="project" value="InterPro"/>
</dbReference>
<feature type="transmembrane region" description="Helical" evidence="5">
    <location>
        <begin position="324"/>
        <end position="343"/>
    </location>
</feature>
<feature type="transmembrane region" description="Helical" evidence="5">
    <location>
        <begin position="123"/>
        <end position="145"/>
    </location>
</feature>
<evidence type="ECO:0000256" key="1">
    <source>
        <dbReference type="ARBA" id="ARBA00004141"/>
    </source>
</evidence>
<dbReference type="GO" id="GO:0005765">
    <property type="term" value="C:lysosomal membrane"/>
    <property type="evidence" value="ECO:0007669"/>
    <property type="project" value="TreeGrafter"/>
</dbReference>
<evidence type="ECO:0000256" key="4">
    <source>
        <dbReference type="ARBA" id="ARBA00023136"/>
    </source>
</evidence>
<dbReference type="InterPro" id="IPR011701">
    <property type="entry name" value="MFS"/>
</dbReference>
<keyword evidence="7" id="KW-1185">Reference proteome</keyword>
<feature type="transmembrane region" description="Helical" evidence="5">
    <location>
        <begin position="26"/>
        <end position="52"/>
    </location>
</feature>
<feature type="transmembrane region" description="Helical" evidence="5">
    <location>
        <begin position="445"/>
        <end position="465"/>
    </location>
</feature>
<feature type="non-terminal residue" evidence="6">
    <location>
        <position position="1"/>
    </location>
</feature>
<evidence type="ECO:0008006" key="8">
    <source>
        <dbReference type="Google" id="ProtNLM"/>
    </source>
</evidence>
<evidence type="ECO:0000256" key="2">
    <source>
        <dbReference type="ARBA" id="ARBA00022692"/>
    </source>
</evidence>
<keyword evidence="3 5" id="KW-1133">Transmembrane helix</keyword>
<evidence type="ECO:0000313" key="7">
    <source>
        <dbReference type="Proteomes" id="UP001432322"/>
    </source>
</evidence>
<dbReference type="Gene3D" id="1.20.1250.20">
    <property type="entry name" value="MFS general substrate transporter like domains"/>
    <property type="match status" value="1"/>
</dbReference>
<evidence type="ECO:0000256" key="3">
    <source>
        <dbReference type="ARBA" id="ARBA00022989"/>
    </source>
</evidence>
<dbReference type="AlphaFoldDB" id="A0AAV5V511"/>
<evidence type="ECO:0000256" key="5">
    <source>
        <dbReference type="SAM" id="Phobius"/>
    </source>
</evidence>
<dbReference type="InterPro" id="IPR036259">
    <property type="entry name" value="MFS_trans_sf"/>
</dbReference>
<protein>
    <recommendedName>
        <fullName evidence="8">Membrane transporter</fullName>
    </recommendedName>
</protein>
<organism evidence="6 7">
    <name type="scientific">Pristionchus fissidentatus</name>
    <dbReference type="NCBI Taxonomy" id="1538716"/>
    <lineage>
        <taxon>Eukaryota</taxon>
        <taxon>Metazoa</taxon>
        <taxon>Ecdysozoa</taxon>
        <taxon>Nematoda</taxon>
        <taxon>Chromadorea</taxon>
        <taxon>Rhabditida</taxon>
        <taxon>Rhabditina</taxon>
        <taxon>Diplogasteromorpha</taxon>
        <taxon>Diplogasteroidea</taxon>
        <taxon>Neodiplogasteridae</taxon>
        <taxon>Pristionchus</taxon>
    </lineage>
</organism>